<gene>
    <name evidence="1" type="ORF">GCM10023184_19020</name>
</gene>
<comment type="caution">
    <text evidence="1">The sequence shown here is derived from an EMBL/GenBank/DDBJ whole genome shotgun (WGS) entry which is preliminary data.</text>
</comment>
<evidence type="ECO:0000313" key="2">
    <source>
        <dbReference type="Proteomes" id="UP001501725"/>
    </source>
</evidence>
<keyword evidence="2" id="KW-1185">Reference proteome</keyword>
<name>A0ABP8GS51_9BACT</name>
<protein>
    <submittedName>
        <fullName evidence="1">Uncharacterized protein</fullName>
    </submittedName>
</protein>
<accession>A0ABP8GS51</accession>
<dbReference type="Proteomes" id="UP001501725">
    <property type="component" value="Unassembled WGS sequence"/>
</dbReference>
<sequence>MIADRYPLRAQQLFPKAGIFRRVPRPVWERGLFLTQQYLFIARLAGPPLTSPV</sequence>
<proteinExistence type="predicted"/>
<evidence type="ECO:0000313" key="1">
    <source>
        <dbReference type="EMBL" id="GAA4328886.1"/>
    </source>
</evidence>
<organism evidence="1 2">
    <name type="scientific">Flaviaesturariibacter amylovorans</name>
    <dbReference type="NCBI Taxonomy" id="1084520"/>
    <lineage>
        <taxon>Bacteria</taxon>
        <taxon>Pseudomonadati</taxon>
        <taxon>Bacteroidota</taxon>
        <taxon>Chitinophagia</taxon>
        <taxon>Chitinophagales</taxon>
        <taxon>Chitinophagaceae</taxon>
        <taxon>Flaviaestuariibacter</taxon>
    </lineage>
</organism>
<dbReference type="EMBL" id="BAABGY010000007">
    <property type="protein sequence ID" value="GAA4328886.1"/>
    <property type="molecule type" value="Genomic_DNA"/>
</dbReference>
<reference evidence="2" key="1">
    <citation type="journal article" date="2019" name="Int. J. Syst. Evol. Microbiol.">
        <title>The Global Catalogue of Microorganisms (GCM) 10K type strain sequencing project: providing services to taxonomists for standard genome sequencing and annotation.</title>
        <authorList>
            <consortium name="The Broad Institute Genomics Platform"/>
            <consortium name="The Broad Institute Genome Sequencing Center for Infectious Disease"/>
            <person name="Wu L."/>
            <person name="Ma J."/>
        </authorList>
    </citation>
    <scope>NUCLEOTIDE SEQUENCE [LARGE SCALE GENOMIC DNA]</scope>
    <source>
        <strain evidence="2">JCM 17919</strain>
    </source>
</reference>